<feature type="transmembrane region" description="Helical" evidence="7">
    <location>
        <begin position="420"/>
        <end position="441"/>
    </location>
</feature>
<keyword evidence="6 7" id="KW-0472">Membrane</keyword>
<dbReference type="InterPro" id="IPR011701">
    <property type="entry name" value="MFS"/>
</dbReference>
<keyword evidence="4 7" id="KW-0812">Transmembrane</keyword>
<feature type="transmembrane region" description="Helical" evidence="7">
    <location>
        <begin position="282"/>
        <end position="305"/>
    </location>
</feature>
<feature type="transmembrane region" description="Helical" evidence="7">
    <location>
        <begin position="379"/>
        <end position="399"/>
    </location>
</feature>
<comment type="subcellular location">
    <subcellularLocation>
        <location evidence="1">Cell membrane</location>
        <topology evidence="1">Multi-pass membrane protein</topology>
    </subcellularLocation>
</comment>
<dbReference type="Gene3D" id="1.20.1250.20">
    <property type="entry name" value="MFS general substrate transporter like domains"/>
    <property type="match status" value="1"/>
</dbReference>
<feature type="transmembrane region" description="Helical" evidence="7">
    <location>
        <begin position="203"/>
        <end position="223"/>
    </location>
</feature>
<comment type="caution">
    <text evidence="8">The sequence shown here is derived from an EMBL/GenBank/DDBJ whole genome shotgun (WGS) entry which is preliminary data.</text>
</comment>
<dbReference type="PANTHER" id="PTHR43266">
    <property type="entry name" value="MACROLIDE-EFFLUX PROTEIN"/>
    <property type="match status" value="1"/>
</dbReference>
<evidence type="ECO:0008006" key="10">
    <source>
        <dbReference type="Google" id="ProtNLM"/>
    </source>
</evidence>
<feature type="transmembrane region" description="Helical" evidence="7">
    <location>
        <begin position="229"/>
        <end position="246"/>
    </location>
</feature>
<dbReference type="PANTHER" id="PTHR43266:SF10">
    <property type="entry name" value="BACILYSIN EXPORTER BACE-RELATED"/>
    <property type="match status" value="1"/>
</dbReference>
<evidence type="ECO:0000256" key="3">
    <source>
        <dbReference type="ARBA" id="ARBA00022475"/>
    </source>
</evidence>
<feature type="transmembrane region" description="Helical" evidence="7">
    <location>
        <begin position="447"/>
        <end position="468"/>
    </location>
</feature>
<feature type="transmembrane region" description="Helical" evidence="7">
    <location>
        <begin position="325"/>
        <end position="345"/>
    </location>
</feature>
<keyword evidence="3" id="KW-1003">Cell membrane</keyword>
<proteinExistence type="predicted"/>
<evidence type="ECO:0000256" key="5">
    <source>
        <dbReference type="ARBA" id="ARBA00022989"/>
    </source>
</evidence>
<evidence type="ECO:0000313" key="9">
    <source>
        <dbReference type="Proteomes" id="UP000242699"/>
    </source>
</evidence>
<evidence type="ECO:0000256" key="7">
    <source>
        <dbReference type="SAM" id="Phobius"/>
    </source>
</evidence>
<feature type="transmembrane region" description="Helical" evidence="7">
    <location>
        <begin position="108"/>
        <end position="126"/>
    </location>
</feature>
<dbReference type="CDD" id="cd06173">
    <property type="entry name" value="MFS_MefA_like"/>
    <property type="match status" value="1"/>
</dbReference>
<dbReference type="GO" id="GO:0022857">
    <property type="term" value="F:transmembrane transporter activity"/>
    <property type="evidence" value="ECO:0007669"/>
    <property type="project" value="InterPro"/>
</dbReference>
<accession>A0A2T2X8T1</accession>
<dbReference type="EMBL" id="PXYT01000006">
    <property type="protein sequence ID" value="PSR30858.1"/>
    <property type="molecule type" value="Genomic_DNA"/>
</dbReference>
<evidence type="ECO:0000256" key="1">
    <source>
        <dbReference type="ARBA" id="ARBA00004651"/>
    </source>
</evidence>
<feature type="transmembrane region" description="Helical" evidence="7">
    <location>
        <begin position="357"/>
        <end position="373"/>
    </location>
</feature>
<sequence length="482" mass="52866">MILNCCTGWQKTVFVRKQSFSNCRRKPGVYPSRNNQKNAFTEPGSYFLTKSFEKDPENVTKTPLYLVLKNNIPYRNLWIGTTGRSLGGWIYRITLITYAVRTLPQGVGIAWILLASGLPAVILAPWTGPLIDRFDKRLLLIMVNLSLATLTLILFAIVHLRHVVVLDFIMIALLSSGSAFTNPARTALTTQLVSREHLPNMRGFEVVTSGVIMVMGALIGGFIVTLASVSTGFLLTALSYLWYALWSVTLPQPARADHPDHRREKGLLAYLKDLREGLRIAWVNPVAMLVLGLGISWGIIGGSYYVLLSYVGSGALTANGTGIGLFYALDGVGYMIGGGVAGQWFGTHDKTSRMAMIAAYLLQSVFLVFFARSSHLDMAIVWLLVMRIASGIVVTLDGLMLQRNVPQQYQGRIISLHDGLYGLLMQGSYLIGGWGIMVLGAPMLGTILAALSAIIGIVVVVIVLRMGLFRDTAIDNRLNRQI</sequence>
<name>A0A2T2X8T1_9FIRM</name>
<dbReference type="AlphaFoldDB" id="A0A2T2X8T1"/>
<keyword evidence="2" id="KW-0813">Transport</keyword>
<protein>
    <recommendedName>
        <fullName evidence="10">MFS transporter</fullName>
    </recommendedName>
</protein>
<evidence type="ECO:0000256" key="4">
    <source>
        <dbReference type="ARBA" id="ARBA00022692"/>
    </source>
</evidence>
<reference evidence="8 9" key="1">
    <citation type="journal article" date="2014" name="BMC Genomics">
        <title>Comparison of environmental and isolate Sulfobacillus genomes reveals diverse carbon, sulfur, nitrogen, and hydrogen metabolisms.</title>
        <authorList>
            <person name="Justice N.B."/>
            <person name="Norman A."/>
            <person name="Brown C.T."/>
            <person name="Singh A."/>
            <person name="Thomas B.C."/>
            <person name="Banfield J.F."/>
        </authorList>
    </citation>
    <scope>NUCLEOTIDE SEQUENCE [LARGE SCALE GENOMIC DNA]</scope>
    <source>
        <strain evidence="8">AMDSBA1</strain>
    </source>
</reference>
<dbReference type="InterPro" id="IPR036259">
    <property type="entry name" value="MFS_trans_sf"/>
</dbReference>
<feature type="transmembrane region" description="Helical" evidence="7">
    <location>
        <begin position="138"/>
        <end position="158"/>
    </location>
</feature>
<keyword evidence="5 7" id="KW-1133">Transmembrane helix</keyword>
<dbReference type="SUPFAM" id="SSF103473">
    <property type="entry name" value="MFS general substrate transporter"/>
    <property type="match status" value="1"/>
</dbReference>
<evidence type="ECO:0000256" key="2">
    <source>
        <dbReference type="ARBA" id="ARBA00022448"/>
    </source>
</evidence>
<dbReference type="Pfam" id="PF07690">
    <property type="entry name" value="MFS_1"/>
    <property type="match status" value="1"/>
</dbReference>
<dbReference type="Proteomes" id="UP000242699">
    <property type="component" value="Unassembled WGS sequence"/>
</dbReference>
<dbReference type="GO" id="GO:0005886">
    <property type="term" value="C:plasma membrane"/>
    <property type="evidence" value="ECO:0007669"/>
    <property type="project" value="UniProtKB-SubCell"/>
</dbReference>
<organism evidence="8 9">
    <name type="scientific">Sulfobacillus benefaciens</name>
    <dbReference type="NCBI Taxonomy" id="453960"/>
    <lineage>
        <taxon>Bacteria</taxon>
        <taxon>Bacillati</taxon>
        <taxon>Bacillota</taxon>
        <taxon>Clostridia</taxon>
        <taxon>Eubacteriales</taxon>
        <taxon>Clostridiales Family XVII. Incertae Sedis</taxon>
        <taxon>Sulfobacillus</taxon>
    </lineage>
</organism>
<evidence type="ECO:0000313" key="8">
    <source>
        <dbReference type="EMBL" id="PSR30858.1"/>
    </source>
</evidence>
<gene>
    <name evidence="8" type="ORF">C7B43_04165</name>
</gene>
<evidence type="ECO:0000256" key="6">
    <source>
        <dbReference type="ARBA" id="ARBA00023136"/>
    </source>
</evidence>